<dbReference type="PROSITE" id="PS50878">
    <property type="entry name" value="RT_POL"/>
    <property type="match status" value="1"/>
</dbReference>
<evidence type="ECO:0000259" key="1">
    <source>
        <dbReference type="PROSITE" id="PS50878"/>
    </source>
</evidence>
<name>A0A9D4BK06_DREPO</name>
<dbReference type="SUPFAM" id="SSF56672">
    <property type="entry name" value="DNA/RNA polymerases"/>
    <property type="match status" value="1"/>
</dbReference>
<dbReference type="PANTHER" id="PTHR19446">
    <property type="entry name" value="REVERSE TRANSCRIPTASES"/>
    <property type="match status" value="1"/>
</dbReference>
<dbReference type="Pfam" id="PF00078">
    <property type="entry name" value="RVT_1"/>
    <property type="match status" value="1"/>
</dbReference>
<proteinExistence type="predicted"/>
<dbReference type="EMBL" id="JAIWYP010000016">
    <property type="protein sequence ID" value="KAH3698605.1"/>
    <property type="molecule type" value="Genomic_DNA"/>
</dbReference>
<evidence type="ECO:0000313" key="3">
    <source>
        <dbReference type="Proteomes" id="UP000828390"/>
    </source>
</evidence>
<dbReference type="AlphaFoldDB" id="A0A9D4BK06"/>
<dbReference type="InterPro" id="IPR043502">
    <property type="entry name" value="DNA/RNA_pol_sf"/>
</dbReference>
<dbReference type="InterPro" id="IPR000477">
    <property type="entry name" value="RT_dom"/>
</dbReference>
<protein>
    <recommendedName>
        <fullName evidence="1">Reverse transcriptase domain-containing protein</fullName>
    </recommendedName>
</protein>
<evidence type="ECO:0000313" key="2">
    <source>
        <dbReference type="EMBL" id="KAH3698605.1"/>
    </source>
</evidence>
<reference evidence="2" key="2">
    <citation type="submission" date="2020-11" db="EMBL/GenBank/DDBJ databases">
        <authorList>
            <person name="McCartney M.A."/>
            <person name="Auch B."/>
            <person name="Kono T."/>
            <person name="Mallez S."/>
            <person name="Becker A."/>
            <person name="Gohl D.M."/>
            <person name="Silverstein K.A.T."/>
            <person name="Koren S."/>
            <person name="Bechman K.B."/>
            <person name="Herman A."/>
            <person name="Abrahante J.E."/>
            <person name="Garbe J."/>
        </authorList>
    </citation>
    <scope>NUCLEOTIDE SEQUENCE</scope>
    <source>
        <strain evidence="2">Duluth1</strain>
        <tissue evidence="2">Whole animal</tissue>
    </source>
</reference>
<keyword evidence="3" id="KW-1185">Reference proteome</keyword>
<gene>
    <name evidence="2" type="ORF">DPMN_086148</name>
</gene>
<feature type="domain" description="Reverse transcriptase" evidence="1">
    <location>
        <begin position="15"/>
        <end position="298"/>
    </location>
</feature>
<reference evidence="2" key="1">
    <citation type="journal article" date="2019" name="bioRxiv">
        <title>The Genome of the Zebra Mussel, Dreissena polymorpha: A Resource for Invasive Species Research.</title>
        <authorList>
            <person name="McCartney M.A."/>
            <person name="Auch B."/>
            <person name="Kono T."/>
            <person name="Mallez S."/>
            <person name="Zhang Y."/>
            <person name="Obille A."/>
            <person name="Becker A."/>
            <person name="Abrahante J.E."/>
            <person name="Garbe J."/>
            <person name="Badalamenti J.P."/>
            <person name="Herman A."/>
            <person name="Mangelson H."/>
            <person name="Liachko I."/>
            <person name="Sullivan S."/>
            <person name="Sone E.D."/>
            <person name="Koren S."/>
            <person name="Silverstein K.A.T."/>
            <person name="Beckman K.B."/>
            <person name="Gohl D.M."/>
        </authorList>
    </citation>
    <scope>NUCLEOTIDE SEQUENCE</scope>
    <source>
        <strain evidence="2">Duluth1</strain>
        <tissue evidence="2">Whole animal</tissue>
    </source>
</reference>
<accession>A0A9D4BK06</accession>
<sequence length="773" mass="88624">MCPMLLRRLWTLLKVIWRKGKVPDCWQQAEGIFTPKEKGSKHVTEFRTISLLNVEGKIFFAVLARRMTTFLTTNQYIDTSVQKGGVPGFSGCIEHSSAISQIIREAKVNANDLKVVWLDLANAYGSIPHKLIEEAMKHYHIPEHIQGIINGYFDGIQLRFSIGDQTTPWQRLEKGIVTGCTISVVLFVMGMNLIINAAKRETRGPKTASGIHLPSSRGFMDDLTITTTTHVQARWVLTALQDTVTWARMKFKPKKSRSLIIKKGKVTKRFTLQVQGEDIPSIIDSPVKCLGKWYDASLKDTNNITRVKNQLQDGLKLIDQTGLPGKFKAWLYQHGLLPRLIWPLMLYEIATTTVEGFERVIKRHLRRWLGVPPSFTSIGLYGRTNQLQLPMTSLVEEFKVAKGRLVVTLKESSDDMIWKAGIETRTGRKWSASQAVAQAESRLRHKDIVGTTAIGRQGLGSSKPQRWSTAGKKERSQMVQYEIRLSEEEDRRARAVGMGGQCAWTQWQTTERHLTWVDIWHYEPLRLKFLLRSVYDLLPSPVNLHRWGLVEDPKCQLCDKPGTMQHTLSSCQTALTQGRYRWRHDTVLKELADILERERRKTRPTNKKAVPTIKFVKEGQTAKKARTAATSILDESERWEMKVDLGKQLVFPDIVHTTQRPDIVIWSPKDKKLVMIELTVPWETRCDEAYERKMGKYTELQEQCKSRGWSAWLFPVEIGCRGFPAQSVWRMLSNIGIKGGDRKRAVGRLEQAAEKASNWLWMMREEKSWTLNH</sequence>
<organism evidence="2 3">
    <name type="scientific">Dreissena polymorpha</name>
    <name type="common">Zebra mussel</name>
    <name type="synonym">Mytilus polymorpha</name>
    <dbReference type="NCBI Taxonomy" id="45954"/>
    <lineage>
        <taxon>Eukaryota</taxon>
        <taxon>Metazoa</taxon>
        <taxon>Spiralia</taxon>
        <taxon>Lophotrochozoa</taxon>
        <taxon>Mollusca</taxon>
        <taxon>Bivalvia</taxon>
        <taxon>Autobranchia</taxon>
        <taxon>Heteroconchia</taxon>
        <taxon>Euheterodonta</taxon>
        <taxon>Imparidentia</taxon>
        <taxon>Neoheterodontei</taxon>
        <taxon>Myida</taxon>
        <taxon>Dreissenoidea</taxon>
        <taxon>Dreissenidae</taxon>
        <taxon>Dreissena</taxon>
    </lineage>
</organism>
<dbReference type="CDD" id="cd01650">
    <property type="entry name" value="RT_nLTR_like"/>
    <property type="match status" value="1"/>
</dbReference>
<dbReference type="Proteomes" id="UP000828390">
    <property type="component" value="Unassembled WGS sequence"/>
</dbReference>
<comment type="caution">
    <text evidence="2">The sequence shown here is derived from an EMBL/GenBank/DDBJ whole genome shotgun (WGS) entry which is preliminary data.</text>
</comment>